<dbReference type="EMBL" id="MHKZ01000012">
    <property type="protein sequence ID" value="OGZ00807.1"/>
    <property type="molecule type" value="Genomic_DNA"/>
</dbReference>
<proteinExistence type="predicted"/>
<reference evidence="2 3" key="1">
    <citation type="journal article" date="2016" name="Nat. Commun.">
        <title>Thousands of microbial genomes shed light on interconnected biogeochemical processes in an aquifer system.</title>
        <authorList>
            <person name="Anantharaman K."/>
            <person name="Brown C.T."/>
            <person name="Hug L.A."/>
            <person name="Sharon I."/>
            <person name="Castelle C.J."/>
            <person name="Probst A.J."/>
            <person name="Thomas B.C."/>
            <person name="Singh A."/>
            <person name="Wilkins M.J."/>
            <person name="Karaoz U."/>
            <person name="Brodie E.L."/>
            <person name="Williams K.H."/>
            <person name="Hubbard S.S."/>
            <person name="Banfield J.F."/>
        </authorList>
    </citation>
    <scope>NUCLEOTIDE SEQUENCE [LARGE SCALE GENOMIC DNA]</scope>
</reference>
<dbReference type="NCBIfam" id="TIGR02532">
    <property type="entry name" value="IV_pilin_GFxxxE"/>
    <property type="match status" value="1"/>
</dbReference>
<dbReference type="InterPro" id="IPR045584">
    <property type="entry name" value="Pilin-like"/>
</dbReference>
<protein>
    <recommendedName>
        <fullName evidence="4">General secretion pathway GspH domain-containing protein</fullName>
    </recommendedName>
</protein>
<comment type="caution">
    <text evidence="2">The sequence shown here is derived from an EMBL/GenBank/DDBJ whole genome shotgun (WGS) entry which is preliminary data.</text>
</comment>
<name>A0A1G2CHV5_9BACT</name>
<dbReference type="STRING" id="1798649.A3B13_00500"/>
<keyword evidence="1" id="KW-1133">Transmembrane helix</keyword>
<dbReference type="Proteomes" id="UP000176287">
    <property type="component" value="Unassembled WGS sequence"/>
</dbReference>
<keyword evidence="1" id="KW-0812">Transmembrane</keyword>
<feature type="transmembrane region" description="Helical" evidence="1">
    <location>
        <begin position="21"/>
        <end position="44"/>
    </location>
</feature>
<accession>A0A1G2CHV5</accession>
<evidence type="ECO:0000313" key="2">
    <source>
        <dbReference type="EMBL" id="OGZ00807.1"/>
    </source>
</evidence>
<evidence type="ECO:0000256" key="1">
    <source>
        <dbReference type="SAM" id="Phobius"/>
    </source>
</evidence>
<gene>
    <name evidence="2" type="ORF">A3B13_00500</name>
</gene>
<dbReference type="AlphaFoldDB" id="A0A1G2CHV5"/>
<dbReference type="SUPFAM" id="SSF54523">
    <property type="entry name" value="Pili subunits"/>
    <property type="match status" value="1"/>
</dbReference>
<evidence type="ECO:0000313" key="3">
    <source>
        <dbReference type="Proteomes" id="UP000176287"/>
    </source>
</evidence>
<dbReference type="Pfam" id="PF07963">
    <property type="entry name" value="N_methyl"/>
    <property type="match status" value="1"/>
</dbReference>
<dbReference type="PROSITE" id="PS00409">
    <property type="entry name" value="PROKAR_NTER_METHYL"/>
    <property type="match status" value="1"/>
</dbReference>
<evidence type="ECO:0008006" key="4">
    <source>
        <dbReference type="Google" id="ProtNLM"/>
    </source>
</evidence>
<organism evidence="2 3">
    <name type="scientific">Candidatus Liptonbacteria bacterium RIFCSPLOWO2_01_FULL_45_15</name>
    <dbReference type="NCBI Taxonomy" id="1798649"/>
    <lineage>
        <taxon>Bacteria</taxon>
        <taxon>Candidatus Liptoniibacteriota</taxon>
    </lineage>
</organism>
<dbReference type="InterPro" id="IPR012902">
    <property type="entry name" value="N_methyl_site"/>
</dbReference>
<sequence length="197" mass="21500">MAPNKVVTRYSLLATRYSREGFTLVEIIVVLGITALLSSILISYNHVSRHQLALYAEQMKFVETIFRAKSLALSPYTQSSGGDICGYGIHVDYEAKNYSLFSYDKPQGANCQGINSIDINSENIISTVEIDKNVKFMNSQNGTARYDDFLFISPDPTTLVSSDGTTINNGSVSVTVRTQDGSLSADISVNSAGLINF</sequence>
<keyword evidence="1" id="KW-0472">Membrane</keyword>